<dbReference type="EMBL" id="CP028847">
    <property type="protein sequence ID" value="AWB26187.1"/>
    <property type="molecule type" value="Genomic_DNA"/>
</dbReference>
<reference evidence="1 2" key="1">
    <citation type="submission" date="2018-04" db="EMBL/GenBank/DDBJ databases">
        <title>Methylobacterium sp. PR1016A genome.</title>
        <authorList>
            <person name="Park W."/>
        </authorList>
    </citation>
    <scope>NUCLEOTIDE SEQUENCE [LARGE SCALE GENOMIC DNA]</scope>
    <source>
        <strain evidence="1 2">PR1016A</strain>
        <plasmid evidence="1 2">unnamed3</plasmid>
    </source>
</reference>
<geneLocation type="plasmid" evidence="1 2">
    <name>unnamed3</name>
</geneLocation>
<dbReference type="KEGG" id="mee:DA075_35545"/>
<accession>A0A2R4WXA9</accession>
<evidence type="ECO:0000313" key="1">
    <source>
        <dbReference type="EMBL" id="AWB26187.1"/>
    </source>
</evidence>
<protein>
    <submittedName>
        <fullName evidence="1">Uncharacterized protein</fullName>
    </submittedName>
</protein>
<name>A0A2R4WXA9_9HYPH</name>
<keyword evidence="2" id="KW-1185">Reference proteome</keyword>
<proteinExistence type="predicted"/>
<sequence>MDWTAAADRARKHLGARERTFTEAQSLALIDDFAERGTATAAEMQQHGSADMVGTILGHVTTAVHGGGSVPAAGGWYRKNAAGTVYVIDPGFAEAWKAGQIAAGPSSTA</sequence>
<gene>
    <name evidence="1" type="ORF">DA075_35545</name>
</gene>
<keyword evidence="1" id="KW-0614">Plasmid</keyword>
<dbReference type="Proteomes" id="UP000244755">
    <property type="component" value="Plasmid unnamed3"/>
</dbReference>
<evidence type="ECO:0000313" key="2">
    <source>
        <dbReference type="Proteomes" id="UP000244755"/>
    </source>
</evidence>
<dbReference type="AlphaFoldDB" id="A0A2R4WXA9"/>
<dbReference type="RefSeq" id="WP_099957717.1">
    <property type="nucleotide sequence ID" value="NZ_CP028847.1"/>
</dbReference>
<organism evidence="1 2">
    <name type="scientific">Methylobacterium currus</name>
    <dbReference type="NCBI Taxonomy" id="2051553"/>
    <lineage>
        <taxon>Bacteria</taxon>
        <taxon>Pseudomonadati</taxon>
        <taxon>Pseudomonadota</taxon>
        <taxon>Alphaproteobacteria</taxon>
        <taxon>Hyphomicrobiales</taxon>
        <taxon>Methylobacteriaceae</taxon>
        <taxon>Methylobacterium</taxon>
    </lineage>
</organism>
<dbReference type="OrthoDB" id="7996556at2"/>